<feature type="transmembrane region" description="Helical" evidence="1">
    <location>
        <begin position="65"/>
        <end position="91"/>
    </location>
</feature>
<dbReference type="AlphaFoldDB" id="A0A915BWN3"/>
<keyword evidence="1" id="KW-0812">Transmembrane</keyword>
<name>A0A915BWN3_PARUN</name>
<sequence>LLLLSGVVTGVISMATDPNGVNESDNLNAVLVDRHRISNVVLRYKRSGPRNSWHQNNVWNTNKSLLYMAIVAIVLLSMVAAFIRIICLLCARRKKSELQIGNGCSRDSISSSCSTISG</sequence>
<protein>
    <submittedName>
        <fullName evidence="3">Uncharacterized protein</fullName>
    </submittedName>
</protein>
<organism evidence="2 3">
    <name type="scientific">Parascaris univalens</name>
    <name type="common">Nematode worm</name>
    <dbReference type="NCBI Taxonomy" id="6257"/>
    <lineage>
        <taxon>Eukaryota</taxon>
        <taxon>Metazoa</taxon>
        <taxon>Ecdysozoa</taxon>
        <taxon>Nematoda</taxon>
        <taxon>Chromadorea</taxon>
        <taxon>Rhabditida</taxon>
        <taxon>Spirurina</taxon>
        <taxon>Ascaridomorpha</taxon>
        <taxon>Ascaridoidea</taxon>
        <taxon>Ascarididae</taxon>
        <taxon>Parascaris</taxon>
    </lineage>
</organism>
<reference evidence="3" key="1">
    <citation type="submission" date="2022-11" db="UniProtKB">
        <authorList>
            <consortium name="WormBaseParasite"/>
        </authorList>
    </citation>
    <scope>IDENTIFICATION</scope>
</reference>
<keyword evidence="1" id="KW-0472">Membrane</keyword>
<keyword evidence="2" id="KW-1185">Reference proteome</keyword>
<dbReference type="Proteomes" id="UP000887569">
    <property type="component" value="Unplaced"/>
</dbReference>
<evidence type="ECO:0000256" key="1">
    <source>
        <dbReference type="SAM" id="Phobius"/>
    </source>
</evidence>
<proteinExistence type="predicted"/>
<evidence type="ECO:0000313" key="3">
    <source>
        <dbReference type="WBParaSite" id="PgR066_g029_t01"/>
    </source>
</evidence>
<dbReference type="WBParaSite" id="PgR066_g029_t01">
    <property type="protein sequence ID" value="PgR066_g029_t01"/>
    <property type="gene ID" value="PgR066_g029"/>
</dbReference>
<keyword evidence="1" id="KW-1133">Transmembrane helix</keyword>
<evidence type="ECO:0000313" key="2">
    <source>
        <dbReference type="Proteomes" id="UP000887569"/>
    </source>
</evidence>
<accession>A0A915BWN3</accession>